<feature type="region of interest" description="Disordered" evidence="1">
    <location>
        <begin position="224"/>
        <end position="253"/>
    </location>
</feature>
<accession>Q2GQF9</accession>
<dbReference type="eggNOG" id="ENOG502SCZR">
    <property type="taxonomic scope" value="Eukaryota"/>
</dbReference>
<evidence type="ECO:0000313" key="3">
    <source>
        <dbReference type="Proteomes" id="UP000001056"/>
    </source>
</evidence>
<dbReference type="Proteomes" id="UP000001056">
    <property type="component" value="Unassembled WGS sequence"/>
</dbReference>
<keyword evidence="3" id="KW-1185">Reference proteome</keyword>
<feature type="compositionally biased region" description="Basic and acidic residues" evidence="1">
    <location>
        <begin position="65"/>
        <end position="78"/>
    </location>
</feature>
<dbReference type="EMBL" id="CH408035">
    <property type="protein sequence ID" value="EAQ83391.1"/>
    <property type="molecule type" value="Genomic_DNA"/>
</dbReference>
<protein>
    <submittedName>
        <fullName evidence="2">Uncharacterized protein</fullName>
    </submittedName>
</protein>
<evidence type="ECO:0000313" key="2">
    <source>
        <dbReference type="EMBL" id="EAQ83391.1"/>
    </source>
</evidence>
<organism evidence="2 3">
    <name type="scientific">Chaetomium globosum (strain ATCC 6205 / CBS 148.51 / DSM 1962 / NBRC 6347 / NRRL 1970)</name>
    <name type="common">Soil fungus</name>
    <dbReference type="NCBI Taxonomy" id="306901"/>
    <lineage>
        <taxon>Eukaryota</taxon>
        <taxon>Fungi</taxon>
        <taxon>Dikarya</taxon>
        <taxon>Ascomycota</taxon>
        <taxon>Pezizomycotina</taxon>
        <taxon>Sordariomycetes</taxon>
        <taxon>Sordariomycetidae</taxon>
        <taxon>Sordariales</taxon>
        <taxon>Chaetomiaceae</taxon>
        <taxon>Chaetomium</taxon>
    </lineage>
</organism>
<evidence type="ECO:0000256" key="1">
    <source>
        <dbReference type="SAM" id="MobiDB-lite"/>
    </source>
</evidence>
<sequence>MCFQLIELYNLCGYLYYQHAVNRCAAYGRRNHEISRRIIRVGYTCSYHEGSDVARGAPAGFASFEDSRRPEPRRRDGNRLTAPGGGSKGDLSAPTLMKPATLPVTSVAETYEEFKRPNATDAPEGGDFKWVPSDSDDSDSYDDSDGESVVSVASTATTIDGDTIGLLFSKLLYFGDLRFLWPQLITVTSEERTLRIRAARFVRKSRANIAQRLCEAHYDFSEQRSAEKDNERLGEQDGGYAPPAEDSDSSPEDDSLFIPEAAEAFLFRTEPILSLQASVKALVRVRAPQTSAFGTGIWKSSKLWFENTMARVWRTELKPENST</sequence>
<dbReference type="InParanoid" id="Q2GQF9"/>
<gene>
    <name evidence="2" type="ORF">CHGG_09795</name>
</gene>
<reference evidence="3" key="1">
    <citation type="journal article" date="2015" name="Genome Announc.">
        <title>Draft genome sequence of the cellulolytic fungus Chaetomium globosum.</title>
        <authorList>
            <person name="Cuomo C.A."/>
            <person name="Untereiner W.A."/>
            <person name="Ma L.-J."/>
            <person name="Grabherr M."/>
            <person name="Birren B.W."/>
        </authorList>
    </citation>
    <scope>NUCLEOTIDE SEQUENCE [LARGE SCALE GENOMIC DNA]</scope>
    <source>
        <strain evidence="3">ATCC 6205 / CBS 148.51 / DSM 1962 / NBRC 6347 / NRRL 1970</strain>
    </source>
</reference>
<proteinExistence type="predicted"/>
<feature type="region of interest" description="Disordered" evidence="1">
    <location>
        <begin position="58"/>
        <end position="96"/>
    </location>
</feature>
<feature type="region of interest" description="Disordered" evidence="1">
    <location>
        <begin position="115"/>
        <end position="146"/>
    </location>
</feature>
<feature type="compositionally biased region" description="Acidic residues" evidence="1">
    <location>
        <begin position="134"/>
        <end position="146"/>
    </location>
</feature>
<name>Q2GQF9_CHAGB</name>
<dbReference type="GeneID" id="4396529"/>
<feature type="compositionally biased region" description="Basic and acidic residues" evidence="1">
    <location>
        <begin position="224"/>
        <end position="235"/>
    </location>
</feature>
<dbReference type="VEuPathDB" id="FungiDB:CHGG_09795"/>
<dbReference type="HOGENOM" id="CLU_860529_0_0_1"/>
<dbReference type="RefSeq" id="XP_001227722.1">
    <property type="nucleotide sequence ID" value="XM_001227721.1"/>
</dbReference>
<dbReference type="AlphaFoldDB" id="Q2GQF9"/>
<dbReference type="OrthoDB" id="5355526at2759"/>